<dbReference type="Proteomes" id="UP000516028">
    <property type="component" value="Chromosome"/>
</dbReference>
<sequence length="120" mass="13596">MKRLISFIWLFGTLAFGSVSNAQDDVGLKQGMRISKARAVVLRQGWLPNPSKHSRESPMWGLQKRIYQQGFKEIDQCAVDRPVCLLKYKKDKACLELEIEGEKAGSMRVIGWSHACEPDS</sequence>
<dbReference type="AlphaFoldDB" id="A0A7H0GNS7"/>
<gene>
    <name evidence="2" type="ORF">H9K75_08830</name>
</gene>
<dbReference type="EMBL" id="CP060783">
    <property type="protein sequence ID" value="QNP49943.1"/>
    <property type="molecule type" value="Genomic_DNA"/>
</dbReference>
<feature type="chain" id="PRO_5028863526" evidence="1">
    <location>
        <begin position="23"/>
        <end position="120"/>
    </location>
</feature>
<reference evidence="2 3" key="1">
    <citation type="submission" date="2020-08" db="EMBL/GenBank/DDBJ databases">
        <title>Genome sequence of Diaphorobacter aerolatus KACC 16536T.</title>
        <authorList>
            <person name="Hyun D.-W."/>
            <person name="Bae J.-W."/>
        </authorList>
    </citation>
    <scope>NUCLEOTIDE SEQUENCE [LARGE SCALE GENOMIC DNA]</scope>
    <source>
        <strain evidence="2 3">KACC 16536</strain>
    </source>
</reference>
<keyword evidence="1" id="KW-0732">Signal</keyword>
<evidence type="ECO:0000313" key="2">
    <source>
        <dbReference type="EMBL" id="QNP49943.1"/>
    </source>
</evidence>
<name>A0A7H0GNS7_9BURK</name>
<feature type="signal peptide" evidence="1">
    <location>
        <begin position="1"/>
        <end position="22"/>
    </location>
</feature>
<protein>
    <submittedName>
        <fullName evidence="2">Uncharacterized protein</fullName>
    </submittedName>
</protein>
<dbReference type="KEGG" id="daer:H9K75_08830"/>
<proteinExistence type="predicted"/>
<keyword evidence="3" id="KW-1185">Reference proteome</keyword>
<evidence type="ECO:0000256" key="1">
    <source>
        <dbReference type="SAM" id="SignalP"/>
    </source>
</evidence>
<evidence type="ECO:0000313" key="3">
    <source>
        <dbReference type="Proteomes" id="UP000516028"/>
    </source>
</evidence>
<accession>A0A7H0GNS7</accession>
<dbReference type="RefSeq" id="WP_187725483.1">
    <property type="nucleotide sequence ID" value="NZ_CP060783.1"/>
</dbReference>
<organism evidence="2 3">
    <name type="scientific">Diaphorobacter aerolatus</name>
    <dbReference type="NCBI Taxonomy" id="1288495"/>
    <lineage>
        <taxon>Bacteria</taxon>
        <taxon>Pseudomonadati</taxon>
        <taxon>Pseudomonadota</taxon>
        <taxon>Betaproteobacteria</taxon>
        <taxon>Burkholderiales</taxon>
        <taxon>Comamonadaceae</taxon>
        <taxon>Diaphorobacter</taxon>
    </lineage>
</organism>